<organism evidence="2 3">
    <name type="scientific">Patiria miniata</name>
    <name type="common">Bat star</name>
    <name type="synonym">Asterina miniata</name>
    <dbReference type="NCBI Taxonomy" id="46514"/>
    <lineage>
        <taxon>Eukaryota</taxon>
        <taxon>Metazoa</taxon>
        <taxon>Echinodermata</taxon>
        <taxon>Eleutherozoa</taxon>
        <taxon>Asterozoa</taxon>
        <taxon>Asteroidea</taxon>
        <taxon>Valvatacea</taxon>
        <taxon>Valvatida</taxon>
        <taxon>Asterinidae</taxon>
        <taxon>Patiria</taxon>
    </lineage>
</organism>
<proteinExistence type="predicted"/>
<evidence type="ECO:0000313" key="3">
    <source>
        <dbReference type="Proteomes" id="UP000887568"/>
    </source>
</evidence>
<sequence length="168" mass="18555">MLKLALYSLVLLSGSANGNWEDGRNDSSHEGLGFYAMNLECNDKQSACSKCFKGRVSEGPFKVIEHVFEYTKDPYKIELNTEVVNNDVQATFIQEDPSEKFHFCIEMTEDKAVPSGGLYHGKVNLCLENDFSGLSVPAECPTPVAATRAEASANDMKPIGQQVLYCMQ</sequence>
<dbReference type="RefSeq" id="XP_038071789.1">
    <property type="nucleotide sequence ID" value="XM_038215861.1"/>
</dbReference>
<name>A0A914B752_PATMI</name>
<dbReference type="GeneID" id="119740520"/>
<dbReference type="Proteomes" id="UP000887568">
    <property type="component" value="Unplaced"/>
</dbReference>
<protein>
    <submittedName>
        <fullName evidence="2">Uncharacterized protein</fullName>
    </submittedName>
</protein>
<dbReference type="AlphaFoldDB" id="A0A914B752"/>
<dbReference type="EnsemblMetazoa" id="XM_038215861.1">
    <property type="protein sequence ID" value="XP_038071789.1"/>
    <property type="gene ID" value="LOC119740520"/>
</dbReference>
<keyword evidence="1" id="KW-0732">Signal</keyword>
<accession>A0A914B752</accession>
<keyword evidence="3" id="KW-1185">Reference proteome</keyword>
<evidence type="ECO:0000256" key="1">
    <source>
        <dbReference type="SAM" id="SignalP"/>
    </source>
</evidence>
<evidence type="ECO:0000313" key="2">
    <source>
        <dbReference type="EnsemblMetazoa" id="XP_038071789.1"/>
    </source>
</evidence>
<reference evidence="2" key="1">
    <citation type="submission" date="2022-11" db="UniProtKB">
        <authorList>
            <consortium name="EnsemblMetazoa"/>
        </authorList>
    </citation>
    <scope>IDENTIFICATION</scope>
</reference>
<feature type="signal peptide" evidence="1">
    <location>
        <begin position="1"/>
        <end position="18"/>
    </location>
</feature>
<feature type="chain" id="PRO_5037525381" evidence="1">
    <location>
        <begin position="19"/>
        <end position="168"/>
    </location>
</feature>